<reference evidence="4 5" key="1">
    <citation type="journal article" date="2023" name="Int. J. Syst. Evol. Microbiol.">
        <title>The observation of taxonomic boundaries for the 16SrII and 16SrXXV phytoplasmas using genome-based delimitation.</title>
        <authorList>
            <person name="Rodrigues Jardim B."/>
            <person name="Tran-Nguyen L.T.T."/>
            <person name="Gambley C."/>
            <person name="Al-Sadi A.M."/>
            <person name="Al-Subhi A.M."/>
            <person name="Foissac X."/>
            <person name="Salar P."/>
            <person name="Cai H."/>
            <person name="Yang J.Y."/>
            <person name="Davis R."/>
            <person name="Jones L."/>
            <person name="Rodoni B."/>
            <person name="Constable F.E."/>
        </authorList>
    </citation>
    <scope>NUCLEOTIDE SEQUENCE [LARGE SCALE GENOMIC DNA]</scope>
    <source>
        <strain evidence="4">BAWM-155c</strain>
    </source>
</reference>
<evidence type="ECO:0000256" key="2">
    <source>
        <dbReference type="HAMAP-Rule" id="MF_00984"/>
    </source>
</evidence>
<dbReference type="PANTHER" id="PTHR10302:SF27">
    <property type="entry name" value="SINGLE-STRANDED DNA-BINDING PROTEIN"/>
    <property type="match status" value="1"/>
</dbReference>
<dbReference type="PROSITE" id="PS50935">
    <property type="entry name" value="SSB"/>
    <property type="match status" value="1"/>
</dbReference>
<evidence type="ECO:0000313" key="4">
    <source>
        <dbReference type="EMBL" id="MDO8167990.1"/>
    </source>
</evidence>
<evidence type="ECO:0000256" key="1">
    <source>
        <dbReference type="ARBA" id="ARBA00023125"/>
    </source>
</evidence>
<dbReference type="Gene3D" id="2.40.50.140">
    <property type="entry name" value="Nucleic acid-binding proteins"/>
    <property type="match status" value="1"/>
</dbReference>
<dbReference type="PANTHER" id="PTHR10302">
    <property type="entry name" value="SINGLE-STRANDED DNA-BINDING PROTEIN"/>
    <property type="match status" value="1"/>
</dbReference>
<dbReference type="Pfam" id="PF00436">
    <property type="entry name" value="SSB"/>
    <property type="match status" value="1"/>
</dbReference>
<dbReference type="InterPro" id="IPR000424">
    <property type="entry name" value="Primosome_PriB/ssb"/>
</dbReference>
<accession>A0ABT9DD26</accession>
<comment type="caution">
    <text evidence="4">The sequence shown here is derived from an EMBL/GenBank/DDBJ whole genome shotgun (WGS) entry which is preliminary data.</text>
</comment>
<comment type="caution">
    <text evidence="2">Lacks conserved residue(s) required for the propagation of feature annotation.</text>
</comment>
<dbReference type="HAMAP" id="MF_00984">
    <property type="entry name" value="SSB"/>
    <property type="match status" value="1"/>
</dbReference>
<dbReference type="InterPro" id="IPR011344">
    <property type="entry name" value="ssDNA-bd"/>
</dbReference>
<comment type="subunit">
    <text evidence="2">Homotetramer.</text>
</comment>
<keyword evidence="5" id="KW-1185">Reference proteome</keyword>
<dbReference type="RefSeq" id="WP_304515194.1">
    <property type="nucleotide sequence ID" value="NZ_JAOSID010000002.1"/>
</dbReference>
<sequence>MINRVVLVGRITKDPETRFTKEENIPYVVFSLAVDRNIISPEGNKKTDFIRCAVWNKPAENLTKYISKGALLGIEGKIRTRSFDNENNQKQFITEVLCDSVQFLESKEYSQYRNKKKSEHNDFDIDKKDFFKIDTENTEKNIPIDLEEDNDESPF</sequence>
<gene>
    <name evidence="4" type="primary">ssb</name>
    <name evidence="4" type="ORF">OC680_00635</name>
</gene>
<dbReference type="EMBL" id="JAOSID010000002">
    <property type="protein sequence ID" value="MDO8167990.1"/>
    <property type="molecule type" value="Genomic_DNA"/>
</dbReference>
<keyword evidence="1 2" id="KW-0238">DNA-binding</keyword>
<dbReference type="SUPFAM" id="SSF50249">
    <property type="entry name" value="Nucleic acid-binding proteins"/>
    <property type="match status" value="1"/>
</dbReference>
<name>A0ABT9DD26_9MOLU</name>
<dbReference type="GO" id="GO:0003677">
    <property type="term" value="F:DNA binding"/>
    <property type="evidence" value="ECO:0007669"/>
    <property type="project" value="UniProtKB-KW"/>
</dbReference>
<proteinExistence type="inferred from homology"/>
<evidence type="ECO:0000256" key="3">
    <source>
        <dbReference type="RuleBase" id="RU000524"/>
    </source>
</evidence>
<protein>
    <recommendedName>
        <fullName evidence="2 3">Single-stranded DNA-binding protein</fullName>
        <shortName evidence="2">SSB</shortName>
    </recommendedName>
</protein>
<evidence type="ECO:0000313" key="5">
    <source>
        <dbReference type="Proteomes" id="UP001172036"/>
    </source>
</evidence>
<dbReference type="InterPro" id="IPR012340">
    <property type="entry name" value="NA-bd_OB-fold"/>
</dbReference>
<dbReference type="CDD" id="cd04496">
    <property type="entry name" value="SSB_OBF"/>
    <property type="match status" value="1"/>
</dbReference>
<organism evidence="4 5">
    <name type="scientific">Candidatus Phytoplasma melaleucae</name>
    <dbReference type="NCBI Taxonomy" id="2982630"/>
    <lineage>
        <taxon>Bacteria</taxon>
        <taxon>Bacillati</taxon>
        <taxon>Mycoplasmatota</taxon>
        <taxon>Mollicutes</taxon>
        <taxon>Acholeplasmatales</taxon>
        <taxon>Acholeplasmataceae</taxon>
        <taxon>Candidatus Phytoplasma</taxon>
    </lineage>
</organism>
<dbReference type="Proteomes" id="UP001172036">
    <property type="component" value="Unassembled WGS sequence"/>
</dbReference>
<dbReference type="NCBIfam" id="TIGR00621">
    <property type="entry name" value="ssb"/>
    <property type="match status" value="1"/>
</dbReference>